<accession>A0A1H2DN28</accession>
<dbReference type="AlphaFoldDB" id="A0A1H2DN28"/>
<evidence type="ECO:0000256" key="5">
    <source>
        <dbReference type="ARBA" id="ARBA00023136"/>
    </source>
</evidence>
<dbReference type="GO" id="GO:0005886">
    <property type="term" value="C:plasma membrane"/>
    <property type="evidence" value="ECO:0007669"/>
    <property type="project" value="UniProtKB-ARBA"/>
</dbReference>
<feature type="transmembrane region" description="Helical" evidence="6">
    <location>
        <begin position="109"/>
        <end position="132"/>
    </location>
</feature>
<comment type="subcellular location">
    <subcellularLocation>
        <location evidence="1">Membrane</location>
        <topology evidence="1">Multi-pass membrane protein</topology>
    </subcellularLocation>
</comment>
<dbReference type="PANTHER" id="PTHR34857:SF2">
    <property type="entry name" value="SLL0384 PROTEIN"/>
    <property type="match status" value="1"/>
</dbReference>
<protein>
    <submittedName>
        <fullName evidence="7">Biotin transport system permease protein</fullName>
    </submittedName>
</protein>
<evidence type="ECO:0000256" key="6">
    <source>
        <dbReference type="SAM" id="Phobius"/>
    </source>
</evidence>
<keyword evidence="2" id="KW-1003">Cell membrane</keyword>
<reference evidence="8" key="1">
    <citation type="submission" date="2016-10" db="EMBL/GenBank/DDBJ databases">
        <authorList>
            <person name="Varghese N."/>
            <person name="Submissions S."/>
        </authorList>
    </citation>
    <scope>NUCLEOTIDE SEQUENCE [LARGE SCALE GENOMIC DNA]</scope>
    <source>
        <strain evidence="8">DSM 3384</strain>
    </source>
</reference>
<keyword evidence="8" id="KW-1185">Reference proteome</keyword>
<proteinExistence type="predicted"/>
<evidence type="ECO:0000313" key="7">
    <source>
        <dbReference type="EMBL" id="SDT84134.1"/>
    </source>
</evidence>
<evidence type="ECO:0000256" key="4">
    <source>
        <dbReference type="ARBA" id="ARBA00022989"/>
    </source>
</evidence>
<dbReference type="PANTHER" id="PTHR34857">
    <property type="entry name" value="SLL0384 PROTEIN"/>
    <property type="match status" value="1"/>
</dbReference>
<keyword evidence="4 6" id="KW-1133">Transmembrane helix</keyword>
<evidence type="ECO:0000256" key="3">
    <source>
        <dbReference type="ARBA" id="ARBA00022692"/>
    </source>
</evidence>
<dbReference type="InterPro" id="IPR051611">
    <property type="entry name" value="ECF_transporter_component"/>
</dbReference>
<dbReference type="CDD" id="cd16914">
    <property type="entry name" value="EcfT"/>
    <property type="match status" value="1"/>
</dbReference>
<organism evidence="7 8">
    <name type="scientific">Desulfobacula phenolica</name>
    <dbReference type="NCBI Taxonomy" id="90732"/>
    <lineage>
        <taxon>Bacteria</taxon>
        <taxon>Pseudomonadati</taxon>
        <taxon>Thermodesulfobacteriota</taxon>
        <taxon>Desulfobacteria</taxon>
        <taxon>Desulfobacterales</taxon>
        <taxon>Desulfobacteraceae</taxon>
        <taxon>Desulfobacula</taxon>
    </lineage>
</organism>
<dbReference type="Pfam" id="PF02361">
    <property type="entry name" value="CbiQ"/>
    <property type="match status" value="1"/>
</dbReference>
<sequence length="251" mass="27854">MADLIPFTYRQGHSMLHKLDARVKFFIICLISISMVSAHLLASGVYGLILLVFFKAAGLDLFSLLNSIKYFILLLFFIFLARALTVEGHVIFSFYGLSVTEQGMNEGGLVAFKFFLVMLTGLLFSCTTKPSAVKSAVQWFLKPVPFVPEKRVAVMISLSLAFMPVILKQAKEISDAQKARCGDLQKNPVKKIIRLVCPLLKKTFLSADSLVLAMESRCYSDDRTDPEFTPSGNEIYFLAGSLILSLSLACL</sequence>
<name>A0A1H2DN28_9BACT</name>
<gene>
    <name evidence="7" type="ORF">SAMN04487931_101133</name>
</gene>
<dbReference type="InterPro" id="IPR003339">
    <property type="entry name" value="ABC/ECF_trnsptr_transmembrane"/>
</dbReference>
<evidence type="ECO:0000256" key="1">
    <source>
        <dbReference type="ARBA" id="ARBA00004141"/>
    </source>
</evidence>
<evidence type="ECO:0000313" key="8">
    <source>
        <dbReference type="Proteomes" id="UP000199608"/>
    </source>
</evidence>
<dbReference type="EMBL" id="FNLL01000001">
    <property type="protein sequence ID" value="SDT84134.1"/>
    <property type="molecule type" value="Genomic_DNA"/>
</dbReference>
<feature type="transmembrane region" description="Helical" evidence="6">
    <location>
        <begin position="25"/>
        <end position="58"/>
    </location>
</feature>
<dbReference type="RefSeq" id="WP_014956734.1">
    <property type="nucleotide sequence ID" value="NZ_FNLL01000001.1"/>
</dbReference>
<dbReference type="Proteomes" id="UP000199608">
    <property type="component" value="Unassembled WGS sequence"/>
</dbReference>
<keyword evidence="5 6" id="KW-0472">Membrane</keyword>
<feature type="transmembrane region" description="Helical" evidence="6">
    <location>
        <begin position="70"/>
        <end position="97"/>
    </location>
</feature>
<keyword evidence="3 6" id="KW-0812">Transmembrane</keyword>
<evidence type="ECO:0000256" key="2">
    <source>
        <dbReference type="ARBA" id="ARBA00022475"/>
    </source>
</evidence>